<keyword evidence="3 5" id="KW-0106">Calcium</keyword>
<evidence type="ECO:0000259" key="6">
    <source>
        <dbReference type="PROSITE" id="PS50268"/>
    </source>
</evidence>
<dbReference type="PROSITE" id="PS50268">
    <property type="entry name" value="CADHERIN_2"/>
    <property type="match status" value="2"/>
</dbReference>
<dbReference type="EMBL" id="JARQZJ010000061">
    <property type="protein sequence ID" value="KAK9879230.1"/>
    <property type="molecule type" value="Genomic_DNA"/>
</dbReference>
<dbReference type="GO" id="GO:0007156">
    <property type="term" value="P:homophilic cell adhesion via plasma membrane adhesion molecules"/>
    <property type="evidence" value="ECO:0007669"/>
    <property type="project" value="InterPro"/>
</dbReference>
<dbReference type="CDD" id="cd11304">
    <property type="entry name" value="Cadherin_repeat"/>
    <property type="match status" value="2"/>
</dbReference>
<dbReference type="Gene3D" id="2.60.40.60">
    <property type="entry name" value="Cadherins"/>
    <property type="match status" value="2"/>
</dbReference>
<dbReference type="InterPro" id="IPR039808">
    <property type="entry name" value="Cadherin"/>
</dbReference>
<dbReference type="Pfam" id="PF00028">
    <property type="entry name" value="Cadherin"/>
    <property type="match status" value="1"/>
</dbReference>
<evidence type="ECO:0000256" key="5">
    <source>
        <dbReference type="PROSITE-ProRule" id="PRU00043"/>
    </source>
</evidence>
<comment type="caution">
    <text evidence="7">The sequence shown here is derived from an EMBL/GenBank/DDBJ whole genome shotgun (WGS) entry which is preliminary data.</text>
</comment>
<dbReference type="GO" id="GO:0008013">
    <property type="term" value="F:beta-catenin binding"/>
    <property type="evidence" value="ECO:0007669"/>
    <property type="project" value="TreeGrafter"/>
</dbReference>
<dbReference type="AlphaFoldDB" id="A0AAW1UGF0"/>
<dbReference type="PRINTS" id="PR00205">
    <property type="entry name" value="CADHERIN"/>
</dbReference>
<dbReference type="PANTHER" id="PTHR24027">
    <property type="entry name" value="CADHERIN-23"/>
    <property type="match status" value="1"/>
</dbReference>
<evidence type="ECO:0000313" key="8">
    <source>
        <dbReference type="Proteomes" id="UP001431783"/>
    </source>
</evidence>
<protein>
    <recommendedName>
        <fullName evidence="6">Cadherin domain-containing protein</fullName>
    </recommendedName>
</protein>
<keyword evidence="2" id="KW-0677">Repeat</keyword>
<name>A0AAW1UGF0_9CUCU</name>
<evidence type="ECO:0000256" key="2">
    <source>
        <dbReference type="ARBA" id="ARBA00022737"/>
    </source>
</evidence>
<dbReference type="GO" id="GO:0045296">
    <property type="term" value="F:cadherin binding"/>
    <property type="evidence" value="ECO:0007669"/>
    <property type="project" value="TreeGrafter"/>
</dbReference>
<gene>
    <name evidence="7" type="ORF">WA026_004080</name>
</gene>
<dbReference type="GO" id="GO:0016477">
    <property type="term" value="P:cell migration"/>
    <property type="evidence" value="ECO:0007669"/>
    <property type="project" value="TreeGrafter"/>
</dbReference>
<keyword evidence="8" id="KW-1185">Reference proteome</keyword>
<feature type="domain" description="Cadherin" evidence="6">
    <location>
        <begin position="268"/>
        <end position="384"/>
    </location>
</feature>
<accession>A0AAW1UGF0</accession>
<evidence type="ECO:0000313" key="7">
    <source>
        <dbReference type="EMBL" id="KAK9879230.1"/>
    </source>
</evidence>
<evidence type="ECO:0000256" key="3">
    <source>
        <dbReference type="ARBA" id="ARBA00022837"/>
    </source>
</evidence>
<proteinExistence type="predicted"/>
<evidence type="ECO:0000256" key="1">
    <source>
        <dbReference type="ARBA" id="ARBA00004370"/>
    </source>
</evidence>
<feature type="domain" description="Cadherin" evidence="6">
    <location>
        <begin position="198"/>
        <end position="267"/>
    </location>
</feature>
<evidence type="ECO:0000256" key="4">
    <source>
        <dbReference type="ARBA" id="ARBA00023136"/>
    </source>
</evidence>
<dbReference type="GO" id="GO:0005509">
    <property type="term" value="F:calcium ion binding"/>
    <property type="evidence" value="ECO:0007669"/>
    <property type="project" value="UniProtKB-UniRule"/>
</dbReference>
<comment type="subcellular location">
    <subcellularLocation>
        <location evidence="1">Membrane</location>
    </subcellularLocation>
</comment>
<keyword evidence="4" id="KW-0472">Membrane</keyword>
<dbReference type="GO" id="GO:0016342">
    <property type="term" value="C:catenin complex"/>
    <property type="evidence" value="ECO:0007669"/>
    <property type="project" value="TreeGrafter"/>
</dbReference>
<dbReference type="Proteomes" id="UP001431783">
    <property type="component" value="Unassembled WGS sequence"/>
</dbReference>
<dbReference type="InterPro" id="IPR015919">
    <property type="entry name" value="Cadherin-like_sf"/>
</dbReference>
<sequence length="419" mass="46212">MLFILLFGWSRAGGLFHRLSQCAMRSLLLVCCSPLPLLVAAVPRFDSTALLRNVLVPADASVGSIIYRLRASDPTFDYPLKFTIRGEYTTVSVETLNCTRFNSVCHANVIVRKKLDPLRFYDFTVDVKSFNGASASINCSFRATNATTPWGDIFPGAPTLLMVSEKSRRNTDLGSVIARGNPTLPDPVTLELWGSIQFSLHQRLINLRDAEGTIVLLSQLDYEIKTVHHLTVLANNPYTETKTDTRNIAGWPLLVVVLDEQDTPPIFTLAPPTTVLNPSLKPGDLVLQVKAEDGDRGKPRKIRYGIIPDGSPFAAFFQIDEETGELHLVRPLSEIISLSHSNQPILLTVVAEEVREDPEEPPAQSSTVRLALIPPGVTAGSPTFGSTEYNALLDENSPTGRFSNYLKLMLELNQEMLLL</sequence>
<dbReference type="SUPFAM" id="SSF49313">
    <property type="entry name" value="Cadherin-like"/>
    <property type="match status" value="2"/>
</dbReference>
<reference evidence="7 8" key="1">
    <citation type="submission" date="2023-03" db="EMBL/GenBank/DDBJ databases">
        <title>Genome insight into feeding habits of ladybird beetles.</title>
        <authorList>
            <person name="Li H.-S."/>
            <person name="Huang Y.-H."/>
            <person name="Pang H."/>
        </authorList>
    </citation>
    <scope>NUCLEOTIDE SEQUENCE [LARGE SCALE GENOMIC DNA]</scope>
    <source>
        <strain evidence="7">SYSU_2023b</strain>
        <tissue evidence="7">Whole body</tissue>
    </source>
</reference>
<dbReference type="PANTHER" id="PTHR24027:SF438">
    <property type="entry name" value="CADHERIN 23"/>
    <property type="match status" value="1"/>
</dbReference>
<organism evidence="7 8">
    <name type="scientific">Henosepilachna vigintioctopunctata</name>
    <dbReference type="NCBI Taxonomy" id="420089"/>
    <lineage>
        <taxon>Eukaryota</taxon>
        <taxon>Metazoa</taxon>
        <taxon>Ecdysozoa</taxon>
        <taxon>Arthropoda</taxon>
        <taxon>Hexapoda</taxon>
        <taxon>Insecta</taxon>
        <taxon>Pterygota</taxon>
        <taxon>Neoptera</taxon>
        <taxon>Endopterygota</taxon>
        <taxon>Coleoptera</taxon>
        <taxon>Polyphaga</taxon>
        <taxon>Cucujiformia</taxon>
        <taxon>Coccinelloidea</taxon>
        <taxon>Coccinellidae</taxon>
        <taxon>Epilachninae</taxon>
        <taxon>Epilachnini</taxon>
        <taxon>Henosepilachna</taxon>
    </lineage>
</organism>
<dbReference type="InterPro" id="IPR002126">
    <property type="entry name" value="Cadherin-like_dom"/>
</dbReference>